<feature type="compositionally biased region" description="Low complexity" evidence="1">
    <location>
        <begin position="16"/>
        <end position="26"/>
    </location>
</feature>
<gene>
    <name evidence="2" type="primary">102</name>
    <name evidence="2" type="ORF">SEA_XIMENITA_102</name>
</gene>
<dbReference type="GeneID" id="60323107"/>
<dbReference type="EMBL" id="MN945901">
    <property type="protein sequence ID" value="QIG61610.1"/>
    <property type="molecule type" value="Genomic_DNA"/>
</dbReference>
<feature type="compositionally biased region" description="Basic and acidic residues" evidence="1">
    <location>
        <begin position="64"/>
        <end position="81"/>
    </location>
</feature>
<evidence type="ECO:0000313" key="2">
    <source>
        <dbReference type="EMBL" id="QIG61610.1"/>
    </source>
</evidence>
<evidence type="ECO:0000256" key="1">
    <source>
        <dbReference type="SAM" id="MobiDB-lite"/>
    </source>
</evidence>
<name>A0A6G6XS42_9CAUD</name>
<dbReference type="Proteomes" id="UP000502112">
    <property type="component" value="Segment"/>
</dbReference>
<proteinExistence type="predicted"/>
<keyword evidence="3" id="KW-1185">Reference proteome</keyword>
<organism evidence="2 3">
    <name type="scientific">Mycobacterium phage Ximenita</name>
    <dbReference type="NCBI Taxonomy" id="2708633"/>
    <lineage>
        <taxon>Viruses</taxon>
        <taxon>Duplodnaviria</taxon>
        <taxon>Heunggongvirae</taxon>
        <taxon>Uroviricota</taxon>
        <taxon>Caudoviricetes</taxon>
        <taxon>Weiservirinae</taxon>
        <taxon>Unicornvirus</taxon>
        <taxon>Unicornvirus ximenita</taxon>
    </lineage>
</organism>
<sequence length="88" mass="9470">MLERNGVVESAPTQPPVQQAPEQAPAQQPPAMAPAARAEALAVNAQGKGAEHVRAEYVPLDKAEASRKAARRKGEAARKPVDYQPYVW</sequence>
<reference evidence="2 3" key="1">
    <citation type="submission" date="2020-01" db="EMBL/GenBank/DDBJ databases">
        <authorList>
            <person name="Siegel J."/>
            <person name="Joseph G."/>
            <person name="McLean J."/>
            <person name="Kistle A.K."/>
            <person name="Garlena R.A."/>
            <person name="Russell D.A."/>
            <person name="Pope W.H."/>
            <person name="Jacobs-Sera D."/>
            <person name="Hatfull G.F."/>
        </authorList>
    </citation>
    <scope>NUCLEOTIDE SEQUENCE [LARGE SCALE GENOMIC DNA]</scope>
</reference>
<dbReference type="RefSeq" id="YP_009951669.1">
    <property type="nucleotide sequence ID" value="NC_051603.1"/>
</dbReference>
<feature type="region of interest" description="Disordered" evidence="1">
    <location>
        <begin position="64"/>
        <end position="88"/>
    </location>
</feature>
<evidence type="ECO:0000313" key="3">
    <source>
        <dbReference type="Proteomes" id="UP000502112"/>
    </source>
</evidence>
<dbReference type="KEGG" id="vg:60323107"/>
<accession>A0A6G6XS42</accession>
<feature type="region of interest" description="Disordered" evidence="1">
    <location>
        <begin position="1"/>
        <end position="34"/>
    </location>
</feature>
<protein>
    <submittedName>
        <fullName evidence="2">Uncharacterized protein</fullName>
    </submittedName>
</protein>